<reference evidence="1 2" key="1">
    <citation type="submission" date="2018-04" db="EMBL/GenBank/DDBJ databases">
        <title>Genomic Encyclopedia of Type Strains, Phase IV (KMG-IV): sequencing the most valuable type-strain genomes for metagenomic binning, comparative biology and taxonomic classification.</title>
        <authorList>
            <person name="Goeker M."/>
        </authorList>
    </citation>
    <scope>NUCLEOTIDE SEQUENCE [LARGE SCALE GENOMIC DNA]</scope>
    <source>
        <strain evidence="1 2">DSM 28795</strain>
    </source>
</reference>
<gene>
    <name evidence="1" type="ORF">C7384_10935</name>
</gene>
<proteinExistence type="predicted"/>
<name>A0A2U1D5Y3_9LACO</name>
<keyword evidence="2" id="KW-1185">Reference proteome</keyword>
<organism evidence="1 2">
    <name type="scientific">Convivina intestini</name>
    <dbReference type="NCBI Taxonomy" id="1505726"/>
    <lineage>
        <taxon>Bacteria</taxon>
        <taxon>Bacillati</taxon>
        <taxon>Bacillota</taxon>
        <taxon>Bacilli</taxon>
        <taxon>Lactobacillales</taxon>
        <taxon>Lactobacillaceae</taxon>
        <taxon>Convivina</taxon>
    </lineage>
</organism>
<accession>A0A2U1D5Y3</accession>
<dbReference type="RefSeq" id="WP_089939353.1">
    <property type="nucleotide sequence ID" value="NZ_CAKOEX010000009.1"/>
</dbReference>
<dbReference type="Proteomes" id="UP000245433">
    <property type="component" value="Unassembled WGS sequence"/>
</dbReference>
<comment type="caution">
    <text evidence="1">The sequence shown here is derived from an EMBL/GenBank/DDBJ whole genome shotgun (WGS) entry which is preliminary data.</text>
</comment>
<evidence type="ECO:0000313" key="2">
    <source>
        <dbReference type="Proteomes" id="UP000245433"/>
    </source>
</evidence>
<dbReference type="AlphaFoldDB" id="A0A2U1D5Y3"/>
<protein>
    <recommendedName>
        <fullName evidence="3">Sugar-specific transcriptional regulator TrmB</fullName>
    </recommendedName>
</protein>
<sequence length="112" mass="13161">MTEVRMTEVRHQEQLTGIEKRVYESLPIGAANAIKVKDLALQLHVPWRRLYTILHALASRGYLVGSSRTKRGGVFKIQTSSEYWYNVRMLEKNANSYRERANGLRQHERRFE</sequence>
<dbReference type="EMBL" id="QEKT01000009">
    <property type="protein sequence ID" value="PVY83087.1"/>
    <property type="molecule type" value="Genomic_DNA"/>
</dbReference>
<evidence type="ECO:0008006" key="3">
    <source>
        <dbReference type="Google" id="ProtNLM"/>
    </source>
</evidence>
<evidence type="ECO:0000313" key="1">
    <source>
        <dbReference type="EMBL" id="PVY83087.1"/>
    </source>
</evidence>
<dbReference type="OrthoDB" id="2151887at2"/>